<keyword evidence="2" id="KW-0472">Membrane</keyword>
<feature type="transmembrane region" description="Helical" evidence="2">
    <location>
        <begin position="6"/>
        <end position="26"/>
    </location>
</feature>
<dbReference type="AlphaFoldDB" id="A0AA41QN25"/>
<name>A0AA41QN25_9HYPH</name>
<reference evidence="3" key="1">
    <citation type="submission" date="2022-03" db="EMBL/GenBank/DDBJ databases">
        <title>The complete genome sequence of a Methyloterrigena soli.</title>
        <authorList>
            <person name="Zi Z."/>
        </authorList>
    </citation>
    <scope>NUCLEOTIDE SEQUENCE</scope>
    <source>
        <strain evidence="3">M48</strain>
    </source>
</reference>
<accession>A0AA41QN25</accession>
<gene>
    <name evidence="3" type="ORF">ML536_08350</name>
</gene>
<dbReference type="EMBL" id="JALAZD010000001">
    <property type="protein sequence ID" value="MCI0126834.1"/>
    <property type="molecule type" value="Genomic_DNA"/>
</dbReference>
<evidence type="ECO:0000256" key="2">
    <source>
        <dbReference type="SAM" id="Phobius"/>
    </source>
</evidence>
<proteinExistence type="predicted"/>
<keyword evidence="4" id="KW-1185">Reference proteome</keyword>
<organism evidence="3 4">
    <name type="scientific">Paradevosia shaoguanensis</name>
    <dbReference type="NCBI Taxonomy" id="1335043"/>
    <lineage>
        <taxon>Bacteria</taxon>
        <taxon>Pseudomonadati</taxon>
        <taxon>Pseudomonadota</taxon>
        <taxon>Alphaproteobacteria</taxon>
        <taxon>Hyphomicrobiales</taxon>
        <taxon>Devosiaceae</taxon>
        <taxon>Paradevosia</taxon>
    </lineage>
</organism>
<feature type="compositionally biased region" description="Basic and acidic residues" evidence="1">
    <location>
        <begin position="141"/>
        <end position="152"/>
    </location>
</feature>
<evidence type="ECO:0000313" key="4">
    <source>
        <dbReference type="Proteomes" id="UP001156140"/>
    </source>
</evidence>
<keyword evidence="2" id="KW-1133">Transmembrane helix</keyword>
<evidence type="ECO:0000313" key="3">
    <source>
        <dbReference type="EMBL" id="MCI0126834.1"/>
    </source>
</evidence>
<feature type="compositionally biased region" description="Polar residues" evidence="1">
    <location>
        <begin position="158"/>
        <end position="177"/>
    </location>
</feature>
<feature type="transmembrane region" description="Helical" evidence="2">
    <location>
        <begin position="38"/>
        <end position="58"/>
    </location>
</feature>
<dbReference type="Proteomes" id="UP001156140">
    <property type="component" value="Unassembled WGS sequence"/>
</dbReference>
<dbReference type="RefSeq" id="WP_035038980.1">
    <property type="nucleotide sequence ID" value="NZ_CP068983.1"/>
</dbReference>
<evidence type="ECO:0000256" key="1">
    <source>
        <dbReference type="SAM" id="MobiDB-lite"/>
    </source>
</evidence>
<protein>
    <submittedName>
        <fullName evidence="3">Uncharacterized protein</fullName>
    </submittedName>
</protein>
<sequence>MIQTAIFGILAAYAVLAILLLSLNIASLWRWWIKGGAIVLTAIIFVGSYVAINGLIGWPSTSAMPDRFQLLYTNVLEPDRKTGSAGAVYMWVQEIDKDSLPVSPPRAYQIPYSTSLAEDIQAAQEHINAGDQIMGETGTTEEGKSEDAKQAEGELGATNDNNKAQQSDMQGGQQTAGSGELAAPGVPLGLRFSPMPAIRLPDKGAVVLGN</sequence>
<comment type="caution">
    <text evidence="3">The sequence shown here is derived from an EMBL/GenBank/DDBJ whole genome shotgun (WGS) entry which is preliminary data.</text>
</comment>
<feature type="region of interest" description="Disordered" evidence="1">
    <location>
        <begin position="135"/>
        <end position="186"/>
    </location>
</feature>
<keyword evidence="2" id="KW-0812">Transmembrane</keyword>